<feature type="transmembrane region" description="Helical" evidence="6">
    <location>
        <begin position="81"/>
        <end position="107"/>
    </location>
</feature>
<feature type="transmembrane region" description="Helical" evidence="6">
    <location>
        <begin position="774"/>
        <end position="793"/>
    </location>
</feature>
<feature type="compositionally biased region" description="Basic and acidic residues" evidence="5">
    <location>
        <begin position="1047"/>
        <end position="1064"/>
    </location>
</feature>
<accession>A0AA43QNL7</accession>
<feature type="transmembrane region" description="Helical" evidence="6">
    <location>
        <begin position="695"/>
        <end position="715"/>
    </location>
</feature>
<feature type="compositionally biased region" description="Basic and acidic residues" evidence="5">
    <location>
        <begin position="375"/>
        <end position="398"/>
    </location>
</feature>
<keyword evidence="10" id="KW-1185">Reference proteome</keyword>
<feature type="compositionally biased region" description="Low complexity" evidence="5">
    <location>
        <begin position="232"/>
        <end position="242"/>
    </location>
</feature>
<feature type="transmembrane region" description="Helical" evidence="6">
    <location>
        <begin position="727"/>
        <end position="753"/>
    </location>
</feature>
<comment type="caution">
    <text evidence="9">The sequence shown here is derived from an EMBL/GenBank/DDBJ whole genome shotgun (WGS) entry which is preliminary data.</text>
</comment>
<evidence type="ECO:0000256" key="3">
    <source>
        <dbReference type="ARBA" id="ARBA00022989"/>
    </source>
</evidence>
<dbReference type="GO" id="GO:0016020">
    <property type="term" value="C:membrane"/>
    <property type="evidence" value="ECO:0007669"/>
    <property type="project" value="UniProtKB-SubCell"/>
</dbReference>
<feature type="transmembrane region" description="Helical" evidence="6">
    <location>
        <begin position="113"/>
        <end position="132"/>
    </location>
</feature>
<dbReference type="EMBL" id="JAPUFD010000005">
    <property type="protein sequence ID" value="MDI1487565.1"/>
    <property type="molecule type" value="Genomic_DNA"/>
</dbReference>
<feature type="domain" description="Putative ER transporter 6TM N-terminal" evidence="7">
    <location>
        <begin position="116"/>
        <end position="226"/>
    </location>
</feature>
<evidence type="ECO:0000259" key="7">
    <source>
        <dbReference type="Pfam" id="PF10337"/>
    </source>
</evidence>
<feature type="compositionally biased region" description="Gly residues" evidence="5">
    <location>
        <begin position="1281"/>
        <end position="1290"/>
    </location>
</feature>
<evidence type="ECO:0000313" key="9">
    <source>
        <dbReference type="EMBL" id="MDI1487565.1"/>
    </source>
</evidence>
<comment type="subcellular location">
    <subcellularLocation>
        <location evidence="1">Membrane</location>
        <topology evidence="1">Multi-pass membrane protein</topology>
    </subcellularLocation>
</comment>
<dbReference type="Pfam" id="PF10337">
    <property type="entry name" value="ArAE_2_N"/>
    <property type="match status" value="1"/>
</dbReference>
<keyword evidence="2 6" id="KW-0812">Transmembrane</keyword>
<name>A0AA43QNL7_9LECA</name>
<feature type="domain" description="Integral membrane bound transporter" evidence="8">
    <location>
        <begin position="719"/>
        <end position="844"/>
    </location>
</feature>
<feature type="compositionally biased region" description="Low complexity" evidence="5">
    <location>
        <begin position="1246"/>
        <end position="1261"/>
    </location>
</feature>
<evidence type="ECO:0000256" key="5">
    <source>
        <dbReference type="SAM" id="MobiDB-lite"/>
    </source>
</evidence>
<feature type="compositionally biased region" description="Polar residues" evidence="5">
    <location>
        <begin position="1226"/>
        <end position="1239"/>
    </location>
</feature>
<feature type="region of interest" description="Disordered" evidence="5">
    <location>
        <begin position="1201"/>
        <end position="1300"/>
    </location>
</feature>
<feature type="compositionally biased region" description="Polar residues" evidence="5">
    <location>
        <begin position="243"/>
        <end position="261"/>
    </location>
</feature>
<reference evidence="9" key="1">
    <citation type="journal article" date="2023" name="Genome Biol. Evol.">
        <title>First Whole Genome Sequence and Flow Cytometry Genome Size Data for the Lichen-Forming Fungus Ramalina farinacea (Ascomycota).</title>
        <authorList>
            <person name="Llewellyn T."/>
            <person name="Mian S."/>
            <person name="Hill R."/>
            <person name="Leitch I.J."/>
            <person name="Gaya E."/>
        </authorList>
    </citation>
    <scope>NUCLEOTIDE SEQUENCE</scope>
    <source>
        <strain evidence="9">LIQ254RAFAR</strain>
    </source>
</reference>
<feature type="compositionally biased region" description="Basic and acidic residues" evidence="5">
    <location>
        <begin position="636"/>
        <end position="647"/>
    </location>
</feature>
<feature type="transmembrane region" description="Helical" evidence="6">
    <location>
        <begin position="139"/>
        <end position="157"/>
    </location>
</feature>
<evidence type="ECO:0000259" key="8">
    <source>
        <dbReference type="Pfam" id="PF13515"/>
    </source>
</evidence>
<dbReference type="PANTHER" id="PTHR37994:SF4">
    <property type="entry name" value="ER TRANSPORTER 6TM N-TERMINAL DOMAIN-CONTAINING PROTEIN-RELATED"/>
    <property type="match status" value="1"/>
</dbReference>
<feature type="transmembrane region" description="Helical" evidence="6">
    <location>
        <begin position="169"/>
        <end position="188"/>
    </location>
</feature>
<organism evidence="9 10">
    <name type="scientific">Ramalina farinacea</name>
    <dbReference type="NCBI Taxonomy" id="258253"/>
    <lineage>
        <taxon>Eukaryota</taxon>
        <taxon>Fungi</taxon>
        <taxon>Dikarya</taxon>
        <taxon>Ascomycota</taxon>
        <taxon>Pezizomycotina</taxon>
        <taxon>Lecanoromycetes</taxon>
        <taxon>OSLEUM clade</taxon>
        <taxon>Lecanoromycetidae</taxon>
        <taxon>Lecanorales</taxon>
        <taxon>Lecanorineae</taxon>
        <taxon>Ramalinaceae</taxon>
        <taxon>Ramalina</taxon>
    </lineage>
</organism>
<feature type="transmembrane region" description="Helical" evidence="6">
    <location>
        <begin position="39"/>
        <end position="60"/>
    </location>
</feature>
<feature type="region of interest" description="Disordered" evidence="5">
    <location>
        <begin position="1028"/>
        <end position="1071"/>
    </location>
</feature>
<feature type="compositionally biased region" description="Polar residues" evidence="5">
    <location>
        <begin position="653"/>
        <end position="666"/>
    </location>
</feature>
<protein>
    <recommendedName>
        <fullName evidence="11">ER transporter 6TM N-terminal domain-containing protein</fullName>
    </recommendedName>
</protein>
<evidence type="ECO:0000313" key="10">
    <source>
        <dbReference type="Proteomes" id="UP001161017"/>
    </source>
</evidence>
<evidence type="ECO:0008006" key="11">
    <source>
        <dbReference type="Google" id="ProtNLM"/>
    </source>
</evidence>
<feature type="region of interest" description="Disordered" evidence="5">
    <location>
        <begin position="230"/>
        <end position="261"/>
    </location>
</feature>
<evidence type="ECO:0000256" key="4">
    <source>
        <dbReference type="ARBA" id="ARBA00023136"/>
    </source>
</evidence>
<evidence type="ECO:0000256" key="1">
    <source>
        <dbReference type="ARBA" id="ARBA00004141"/>
    </source>
</evidence>
<feature type="region of interest" description="Disordered" evidence="5">
    <location>
        <begin position="367"/>
        <end position="398"/>
    </location>
</feature>
<dbReference type="Proteomes" id="UP001161017">
    <property type="component" value="Unassembled WGS sequence"/>
</dbReference>
<keyword evidence="3 6" id="KW-1133">Transmembrane helix</keyword>
<evidence type="ECO:0000256" key="6">
    <source>
        <dbReference type="SAM" id="Phobius"/>
    </source>
</evidence>
<dbReference type="InterPro" id="IPR018823">
    <property type="entry name" value="ArAE_2_N"/>
</dbReference>
<feature type="compositionally biased region" description="Basic and acidic residues" evidence="5">
    <location>
        <begin position="1269"/>
        <end position="1280"/>
    </location>
</feature>
<feature type="region of interest" description="Disordered" evidence="5">
    <location>
        <begin position="599"/>
        <end position="666"/>
    </location>
</feature>
<dbReference type="InterPro" id="IPR049453">
    <property type="entry name" value="Memb_transporter_dom"/>
</dbReference>
<gene>
    <name evidence="9" type="ORF">OHK93_006835</name>
</gene>
<proteinExistence type="predicted"/>
<dbReference type="Pfam" id="PF13515">
    <property type="entry name" value="FUSC_2"/>
    <property type="match status" value="1"/>
</dbReference>
<evidence type="ECO:0000256" key="2">
    <source>
        <dbReference type="ARBA" id="ARBA00022692"/>
    </source>
</evidence>
<keyword evidence="4 6" id="KW-0472">Membrane</keyword>
<sequence length="1300" mass="141964">MPKAPSPFRACWQYVEDKALEISDDLGKNNLWRRMLKNILATTILGLLNILLHVLGKAAYLGAITTVFGHPGRRFGQMAEALILVVAGTSLGVAWSTLGVYLGSLVIMENPPAAYAIRALFLVIAALFHGYLRSKTPRLFIFVLLLIICSTVTLVSTAKAVTPVGATQILYPILVAAGVLTIVNVVVFPEFSSGFLGRTTIETLNETAKALEDAGNYFIAADPSNAAPIVASTRASESSQSSHTGKATATTTPSKSNGAGSRLTLNQRLRRWLGTLRQNEPEAEDQTPKAQIPVTMMDLTATKARIRKKLEDCKAAQQECNYEIAVSVLPPRDVKPISNRAMKKLVANTIAVIGACESRFALVGEGETEEGLGNNDDHPKKISMSEDKTAEEQEEPRPLVRSRLLSVLEVEEKEEEESMKEDDKDDLEAIKPKREIEYGDVRLLRYLTSTISKPYQELHQTLDRTVQVIAASVAYVHDVPKLPDGRKAPQGVMLEELDVHVDAIHQALLKFDQDCANALESANALEELQDKEPDIMPREEVFLISSFMLNVRQAGSHLEDMLKYSRQLVEKRQARHGRRRIYAPRIKWRKWLYTGGEDEQPLPIDARQPKKAGLEKRKSNDEDDDSTKSDQTLLKESGDPKQEDANIAKRNPTENTQCSSPKVNISPNQPKVSFELRIRGQAADIMEWIQESDDLLYAVKLTIAVFLVLWPAFVAKWNTWYSLERGLWAALQLILVTEVSIGTSVMTFILRGIGTTLGCLWGWAAVEARNGNRVVCTALIAIGCIPCCYVQLGTKYPKAGMVTIVSICVVALSSELRTVPGTPTENFLKRWIAFSIGGTVALLVELMLLPVKARTRLVESIASSLQQITEMEKYIAYGIDSGVKVEFIGSQTKEFEKARSKANSALTAAETFLPFCSTEPRLKGSFEPLALIYTEILFVLHQIVDRMENMTALRTAYGSGPLEEFNPLLYPYRRNVAASITLTLFAVRSALVTKLPLPQFLPSARVAHLRMVNKVRAVVINAVRHSNASGEGGGGENQDGDGADAGADEKVGHEEEEKVLKEEGHGEEEDEAWISKQARRRAVRKKYLSWNAASAAQAEIIEFLEELVELAKLIVGANEFRSGVLARRRVFGGDHLHGGDYETSGAGRTGGGGGNEADGLVRRDTISEMAKAQIRGTTSGAHVPADGDVDENRDRFANVIDAAAPSPPSQHPAHLSTTRKGKRRGNTVTSMGSIGSGASTAEGRHPAAPGSPVAGAGHVPVSLMRIQSRKREAAELKRVGTGDGEMGPGKGKGKLGEDGG</sequence>
<dbReference type="PANTHER" id="PTHR37994">
    <property type="entry name" value="ARAE_2_N DOMAIN-CONTAINING PROTEIN-RELATED"/>
    <property type="match status" value="1"/>
</dbReference>